<dbReference type="AlphaFoldDB" id="A0A0R1VU28"/>
<evidence type="ECO:0000313" key="1">
    <source>
        <dbReference type="EMBL" id="KRM08927.1"/>
    </source>
</evidence>
<name>A0A0R1VU28_9LACO</name>
<evidence type="ECO:0000313" key="2">
    <source>
        <dbReference type="Proteomes" id="UP000051315"/>
    </source>
</evidence>
<proteinExistence type="predicted"/>
<gene>
    <name evidence="1" type="ORF">FC15_GL000194</name>
</gene>
<reference evidence="1 2" key="1">
    <citation type="journal article" date="2015" name="Genome Announc.">
        <title>Expanding the biotechnology potential of lactobacilli through comparative genomics of 213 strains and associated genera.</title>
        <authorList>
            <person name="Sun Z."/>
            <person name="Harris H.M."/>
            <person name="McCann A."/>
            <person name="Guo C."/>
            <person name="Argimon S."/>
            <person name="Zhang W."/>
            <person name="Yang X."/>
            <person name="Jeffery I.B."/>
            <person name="Cooney J.C."/>
            <person name="Kagawa T.F."/>
            <person name="Liu W."/>
            <person name="Song Y."/>
            <person name="Salvetti E."/>
            <person name="Wrobel A."/>
            <person name="Rasinkangas P."/>
            <person name="Parkhill J."/>
            <person name="Rea M.C."/>
            <person name="O'Sullivan O."/>
            <person name="Ritari J."/>
            <person name="Douillard F.P."/>
            <person name="Paul Ross R."/>
            <person name="Yang R."/>
            <person name="Briner A.E."/>
            <person name="Felis G.E."/>
            <person name="de Vos W.M."/>
            <person name="Barrangou R."/>
            <person name="Klaenhammer T.R."/>
            <person name="Caufield P.W."/>
            <person name="Cui Y."/>
            <person name="Zhang H."/>
            <person name="O'Toole P.W."/>
        </authorList>
    </citation>
    <scope>NUCLEOTIDE SEQUENCE [LARGE SCALE GENOMIC DNA]</scope>
    <source>
        <strain evidence="1 2">DSM 17758</strain>
    </source>
</reference>
<dbReference type="PATRIC" id="fig|1423735.3.peg.198"/>
<comment type="caution">
    <text evidence="1">The sequence shown here is derived from an EMBL/GenBank/DDBJ whole genome shotgun (WGS) entry which is preliminary data.</text>
</comment>
<accession>A0A0R1VU28</accession>
<keyword evidence="2" id="KW-1185">Reference proteome</keyword>
<dbReference type="OrthoDB" id="2329373at2"/>
<dbReference type="RefSeq" id="WP_057824973.1">
    <property type="nucleotide sequence ID" value="NZ_AZFX01000068.1"/>
</dbReference>
<sequence length="202" mass="22839">MLKQSKGSLTYQQEASQRGQAFTNALSLDTLDKALVSQAFIPLMIVIGEKDSPTSMYGGQENYLTLHFNANRLIFTSYQAKPRGEEKNIDFPQGYNVDIKVIKRPAFYISHPTVEIYVCLVISQGDREYRFLWLDFPKLNELLADFDAQGIHYTIPEAYAAVFAEHDPAKLGQLIARDDQFESKLLPGLPPTTQPHPLVNED</sequence>
<protein>
    <submittedName>
        <fullName evidence="1">Uncharacterized protein</fullName>
    </submittedName>
</protein>
<organism evidence="1 2">
    <name type="scientific">Lapidilactobacillus concavus DSM 17758</name>
    <dbReference type="NCBI Taxonomy" id="1423735"/>
    <lineage>
        <taxon>Bacteria</taxon>
        <taxon>Bacillati</taxon>
        <taxon>Bacillota</taxon>
        <taxon>Bacilli</taxon>
        <taxon>Lactobacillales</taxon>
        <taxon>Lactobacillaceae</taxon>
        <taxon>Lapidilactobacillus</taxon>
    </lineage>
</organism>
<dbReference type="EMBL" id="AZFX01000068">
    <property type="protein sequence ID" value="KRM08927.1"/>
    <property type="molecule type" value="Genomic_DNA"/>
</dbReference>
<dbReference type="Proteomes" id="UP000051315">
    <property type="component" value="Unassembled WGS sequence"/>
</dbReference>